<sequence>ATRCCHQLGLRDGTYAMKVVDTVIQSKGATDLVKEVHPCSIIPICYLFLTMP</sequence>
<reference evidence="2" key="2">
    <citation type="journal article" date="2017" name="Nat. Plants">
        <title>The Aegilops tauschii genome reveals multiple impacts of transposons.</title>
        <authorList>
            <person name="Zhao G."/>
            <person name="Zou C."/>
            <person name="Li K."/>
            <person name="Wang K."/>
            <person name="Li T."/>
            <person name="Gao L."/>
            <person name="Zhang X."/>
            <person name="Wang H."/>
            <person name="Yang Z."/>
            <person name="Liu X."/>
            <person name="Jiang W."/>
            <person name="Mao L."/>
            <person name="Kong X."/>
            <person name="Jiao Y."/>
            <person name="Jia J."/>
        </authorList>
    </citation>
    <scope>NUCLEOTIDE SEQUENCE [LARGE SCALE GENOMIC DNA]</scope>
    <source>
        <strain evidence="2">cv. AL8/78</strain>
    </source>
</reference>
<reference evidence="1" key="4">
    <citation type="submission" date="2019-03" db="UniProtKB">
        <authorList>
            <consortium name="EnsemblPlants"/>
        </authorList>
    </citation>
    <scope>IDENTIFICATION</scope>
</reference>
<reference evidence="2" key="1">
    <citation type="journal article" date="2014" name="Science">
        <title>Ancient hybridizations among the ancestral genomes of bread wheat.</title>
        <authorList>
            <consortium name="International Wheat Genome Sequencing Consortium,"/>
            <person name="Marcussen T."/>
            <person name="Sandve S.R."/>
            <person name="Heier L."/>
            <person name="Spannagl M."/>
            <person name="Pfeifer M."/>
            <person name="Jakobsen K.S."/>
            <person name="Wulff B.B."/>
            <person name="Steuernagel B."/>
            <person name="Mayer K.F."/>
            <person name="Olsen O.A."/>
        </authorList>
    </citation>
    <scope>NUCLEOTIDE SEQUENCE [LARGE SCALE GENOMIC DNA]</scope>
    <source>
        <strain evidence="2">cv. AL8/78</strain>
    </source>
</reference>
<organism evidence="1 2">
    <name type="scientific">Aegilops tauschii subsp. strangulata</name>
    <name type="common">Goatgrass</name>
    <dbReference type="NCBI Taxonomy" id="200361"/>
    <lineage>
        <taxon>Eukaryota</taxon>
        <taxon>Viridiplantae</taxon>
        <taxon>Streptophyta</taxon>
        <taxon>Embryophyta</taxon>
        <taxon>Tracheophyta</taxon>
        <taxon>Spermatophyta</taxon>
        <taxon>Magnoliopsida</taxon>
        <taxon>Liliopsida</taxon>
        <taxon>Poales</taxon>
        <taxon>Poaceae</taxon>
        <taxon>BOP clade</taxon>
        <taxon>Pooideae</taxon>
        <taxon>Triticodae</taxon>
        <taxon>Triticeae</taxon>
        <taxon>Triticinae</taxon>
        <taxon>Aegilops</taxon>
    </lineage>
</organism>
<evidence type="ECO:0000313" key="2">
    <source>
        <dbReference type="Proteomes" id="UP000015105"/>
    </source>
</evidence>
<dbReference type="Proteomes" id="UP000015105">
    <property type="component" value="Chromosome 4D"/>
</dbReference>
<name>A0A453HLL8_AEGTS</name>
<accession>A0A453HLL8</accession>
<protein>
    <submittedName>
        <fullName evidence="1">Uncharacterized protein</fullName>
    </submittedName>
</protein>
<keyword evidence="2" id="KW-1185">Reference proteome</keyword>
<evidence type="ECO:0000313" key="1">
    <source>
        <dbReference type="EnsemblPlants" id="AET4Gv20228500.2"/>
    </source>
</evidence>
<dbReference type="AlphaFoldDB" id="A0A453HLL8"/>
<dbReference type="EnsemblPlants" id="AET4Gv20228500.2">
    <property type="protein sequence ID" value="AET4Gv20228500.2"/>
    <property type="gene ID" value="AET4Gv20228500"/>
</dbReference>
<reference evidence="1" key="3">
    <citation type="journal article" date="2017" name="Nature">
        <title>Genome sequence of the progenitor of the wheat D genome Aegilops tauschii.</title>
        <authorList>
            <person name="Luo M.C."/>
            <person name="Gu Y.Q."/>
            <person name="Puiu D."/>
            <person name="Wang H."/>
            <person name="Twardziok S.O."/>
            <person name="Deal K.R."/>
            <person name="Huo N."/>
            <person name="Zhu T."/>
            <person name="Wang L."/>
            <person name="Wang Y."/>
            <person name="McGuire P.E."/>
            <person name="Liu S."/>
            <person name="Long H."/>
            <person name="Ramasamy R.K."/>
            <person name="Rodriguez J.C."/>
            <person name="Van S.L."/>
            <person name="Yuan L."/>
            <person name="Wang Z."/>
            <person name="Xia Z."/>
            <person name="Xiao L."/>
            <person name="Anderson O.D."/>
            <person name="Ouyang S."/>
            <person name="Liang Y."/>
            <person name="Zimin A.V."/>
            <person name="Pertea G."/>
            <person name="Qi P."/>
            <person name="Bennetzen J.L."/>
            <person name="Dai X."/>
            <person name="Dawson M.W."/>
            <person name="Muller H.G."/>
            <person name="Kugler K."/>
            <person name="Rivarola-Duarte L."/>
            <person name="Spannagl M."/>
            <person name="Mayer K.F.X."/>
            <person name="Lu F.H."/>
            <person name="Bevan M.W."/>
            <person name="Leroy P."/>
            <person name="Li P."/>
            <person name="You F.M."/>
            <person name="Sun Q."/>
            <person name="Liu Z."/>
            <person name="Lyons E."/>
            <person name="Wicker T."/>
            <person name="Salzberg S.L."/>
            <person name="Devos K.M."/>
            <person name="Dvorak J."/>
        </authorList>
    </citation>
    <scope>NUCLEOTIDE SEQUENCE [LARGE SCALE GENOMIC DNA]</scope>
    <source>
        <strain evidence="1">cv. AL8/78</strain>
    </source>
</reference>
<reference evidence="1" key="5">
    <citation type="journal article" date="2021" name="G3 (Bethesda)">
        <title>Aegilops tauschii genome assembly Aet v5.0 features greater sequence contiguity and improved annotation.</title>
        <authorList>
            <person name="Wang L."/>
            <person name="Zhu T."/>
            <person name="Rodriguez J.C."/>
            <person name="Deal K.R."/>
            <person name="Dubcovsky J."/>
            <person name="McGuire P.E."/>
            <person name="Lux T."/>
            <person name="Spannagl M."/>
            <person name="Mayer K.F.X."/>
            <person name="Baldrich P."/>
            <person name="Meyers B.C."/>
            <person name="Huo N."/>
            <person name="Gu Y.Q."/>
            <person name="Zhou H."/>
            <person name="Devos K.M."/>
            <person name="Bennetzen J.L."/>
            <person name="Unver T."/>
            <person name="Budak H."/>
            <person name="Gulick P.J."/>
            <person name="Galiba G."/>
            <person name="Kalapos B."/>
            <person name="Nelson D.R."/>
            <person name="Li P."/>
            <person name="You F.M."/>
            <person name="Luo M.C."/>
            <person name="Dvorak J."/>
        </authorList>
    </citation>
    <scope>NUCLEOTIDE SEQUENCE [LARGE SCALE GENOMIC DNA]</scope>
    <source>
        <strain evidence="1">cv. AL8/78</strain>
    </source>
</reference>
<dbReference type="Gramene" id="AET4Gv20228500.2">
    <property type="protein sequence ID" value="AET4Gv20228500.2"/>
    <property type="gene ID" value="AET4Gv20228500"/>
</dbReference>
<proteinExistence type="predicted"/>